<organism evidence="1 2">
    <name type="scientific">Dallia pectoralis</name>
    <name type="common">Alaska blackfish</name>
    <dbReference type="NCBI Taxonomy" id="75939"/>
    <lineage>
        <taxon>Eukaryota</taxon>
        <taxon>Metazoa</taxon>
        <taxon>Chordata</taxon>
        <taxon>Craniata</taxon>
        <taxon>Vertebrata</taxon>
        <taxon>Euteleostomi</taxon>
        <taxon>Actinopterygii</taxon>
        <taxon>Neopterygii</taxon>
        <taxon>Teleostei</taxon>
        <taxon>Protacanthopterygii</taxon>
        <taxon>Esociformes</taxon>
        <taxon>Umbridae</taxon>
        <taxon>Dallia</taxon>
    </lineage>
</organism>
<proteinExistence type="predicted"/>
<name>A0ACC2F9I2_DALPE</name>
<reference evidence="1" key="1">
    <citation type="submission" date="2021-05" db="EMBL/GenBank/DDBJ databases">
        <authorList>
            <person name="Pan Q."/>
            <person name="Jouanno E."/>
            <person name="Zahm M."/>
            <person name="Klopp C."/>
            <person name="Cabau C."/>
            <person name="Louis A."/>
            <person name="Berthelot C."/>
            <person name="Parey E."/>
            <person name="Roest Crollius H."/>
            <person name="Montfort J."/>
            <person name="Robinson-Rechavi M."/>
            <person name="Bouchez O."/>
            <person name="Lampietro C."/>
            <person name="Lopez Roques C."/>
            <person name="Donnadieu C."/>
            <person name="Postlethwait J."/>
            <person name="Bobe J."/>
            <person name="Dillon D."/>
            <person name="Chandos A."/>
            <person name="von Hippel F."/>
            <person name="Guiguen Y."/>
        </authorList>
    </citation>
    <scope>NUCLEOTIDE SEQUENCE</scope>
    <source>
        <strain evidence="1">YG-Jan2019</strain>
    </source>
</reference>
<evidence type="ECO:0000313" key="2">
    <source>
        <dbReference type="Proteomes" id="UP001157502"/>
    </source>
</evidence>
<protein>
    <submittedName>
        <fullName evidence="1">Uncharacterized protein</fullName>
    </submittedName>
</protein>
<keyword evidence="2" id="KW-1185">Reference proteome</keyword>
<dbReference type="Proteomes" id="UP001157502">
    <property type="component" value="Chromosome 32"/>
</dbReference>
<accession>A0ACC2F9I2</accession>
<dbReference type="EMBL" id="CM055759">
    <property type="protein sequence ID" value="KAJ7987900.1"/>
    <property type="molecule type" value="Genomic_DNA"/>
</dbReference>
<comment type="caution">
    <text evidence="1">The sequence shown here is derived from an EMBL/GenBank/DDBJ whole genome shotgun (WGS) entry which is preliminary data.</text>
</comment>
<evidence type="ECO:0000313" key="1">
    <source>
        <dbReference type="EMBL" id="KAJ7987900.1"/>
    </source>
</evidence>
<gene>
    <name evidence="1" type="ORF">DPEC_G00331390</name>
</gene>
<sequence length="82" mass="9250">MARSRLDKWETVEIGRKRPIEVCAGVKQCRRLGFPDLPAGKEEAEEWGPLEHEKGLSEEVDAEGLSQRSRDSFELPSGQKVN</sequence>